<dbReference type="CDD" id="cd06261">
    <property type="entry name" value="TM_PBP2"/>
    <property type="match status" value="1"/>
</dbReference>
<evidence type="ECO:0000256" key="8">
    <source>
        <dbReference type="SAM" id="MobiDB-lite"/>
    </source>
</evidence>
<dbReference type="AlphaFoldDB" id="A0A1C6UP90"/>
<dbReference type="EMBL" id="FMIA01000002">
    <property type="protein sequence ID" value="SCL55851.1"/>
    <property type="molecule type" value="Genomic_DNA"/>
</dbReference>
<dbReference type="InterPro" id="IPR025966">
    <property type="entry name" value="OppC_N"/>
</dbReference>
<sequence length="305" mass="32651">MTTPLIVTPPGPGEPAAEAVPAPKKAPRRRRLPRFLGSRFALGFLVVGVLAAIFAPAVAPFDPTEQNLLNRLAEPSLFGGGGEHLLGTDELGRDLLSRAIYGGRVSFMVGFVAATLAGLLGTILGILAGYYRGVLEAVIMRLVDVLTAFPFLIVALSVVAVFGATLPVLITILVFWEWVPFTRLAHAKTLHVVSTDYFRAAVAIGRRGTGILARHVLPNIAGPLIVVWTFVVARAIVIESSLSFLGLGVPPPTATWGQMLSASRGYLDTAWWIPLVPGVAITLVVLSVNIVGDWMSERWDPHGRR</sequence>
<keyword evidence="2 7" id="KW-0813">Transport</keyword>
<dbReference type="OrthoDB" id="9812701at2"/>
<organism evidence="10 11">
    <name type="scientific">Micromonospora yangpuensis</name>
    <dbReference type="NCBI Taxonomy" id="683228"/>
    <lineage>
        <taxon>Bacteria</taxon>
        <taxon>Bacillati</taxon>
        <taxon>Actinomycetota</taxon>
        <taxon>Actinomycetes</taxon>
        <taxon>Micromonosporales</taxon>
        <taxon>Micromonosporaceae</taxon>
        <taxon>Micromonospora</taxon>
    </lineage>
</organism>
<comment type="subcellular location">
    <subcellularLocation>
        <location evidence="1 7">Cell membrane</location>
        <topology evidence="1 7">Multi-pass membrane protein</topology>
    </subcellularLocation>
</comment>
<evidence type="ECO:0000259" key="9">
    <source>
        <dbReference type="PROSITE" id="PS50928"/>
    </source>
</evidence>
<feature type="region of interest" description="Disordered" evidence="8">
    <location>
        <begin position="1"/>
        <end position="25"/>
    </location>
</feature>
<feature type="transmembrane region" description="Helical" evidence="7">
    <location>
        <begin position="151"/>
        <end position="176"/>
    </location>
</feature>
<evidence type="ECO:0000256" key="6">
    <source>
        <dbReference type="ARBA" id="ARBA00023136"/>
    </source>
</evidence>
<keyword evidence="6 7" id="KW-0472">Membrane</keyword>
<feature type="transmembrane region" description="Helical" evidence="7">
    <location>
        <begin position="40"/>
        <end position="61"/>
    </location>
</feature>
<dbReference type="STRING" id="683228.GA0070617_3075"/>
<protein>
    <submittedName>
        <fullName evidence="10">Peptide/nickel transport system permease protein</fullName>
    </submittedName>
</protein>
<dbReference type="GO" id="GO:0005886">
    <property type="term" value="C:plasma membrane"/>
    <property type="evidence" value="ECO:0007669"/>
    <property type="project" value="UniProtKB-SubCell"/>
</dbReference>
<dbReference type="Pfam" id="PF00528">
    <property type="entry name" value="BPD_transp_1"/>
    <property type="match status" value="1"/>
</dbReference>
<keyword evidence="4 7" id="KW-0812">Transmembrane</keyword>
<gene>
    <name evidence="10" type="ORF">GA0070617_3075</name>
</gene>
<feature type="domain" description="ABC transmembrane type-1" evidence="9">
    <location>
        <begin position="103"/>
        <end position="292"/>
    </location>
</feature>
<dbReference type="Pfam" id="PF12911">
    <property type="entry name" value="OppC_N"/>
    <property type="match status" value="1"/>
</dbReference>
<evidence type="ECO:0000256" key="4">
    <source>
        <dbReference type="ARBA" id="ARBA00022692"/>
    </source>
</evidence>
<dbReference type="InterPro" id="IPR050366">
    <property type="entry name" value="BP-dependent_transpt_permease"/>
</dbReference>
<evidence type="ECO:0000256" key="3">
    <source>
        <dbReference type="ARBA" id="ARBA00022475"/>
    </source>
</evidence>
<feature type="transmembrane region" description="Helical" evidence="7">
    <location>
        <begin position="105"/>
        <end position="131"/>
    </location>
</feature>
<feature type="compositionally biased region" description="Low complexity" evidence="8">
    <location>
        <begin position="14"/>
        <end position="23"/>
    </location>
</feature>
<dbReference type="InterPro" id="IPR000515">
    <property type="entry name" value="MetI-like"/>
</dbReference>
<evidence type="ECO:0000313" key="11">
    <source>
        <dbReference type="Proteomes" id="UP000198937"/>
    </source>
</evidence>
<feature type="transmembrane region" description="Helical" evidence="7">
    <location>
        <begin position="271"/>
        <end position="295"/>
    </location>
</feature>
<evidence type="ECO:0000256" key="7">
    <source>
        <dbReference type="RuleBase" id="RU363032"/>
    </source>
</evidence>
<dbReference type="PANTHER" id="PTHR43386:SF1">
    <property type="entry name" value="D,D-DIPEPTIDE TRANSPORT SYSTEM PERMEASE PROTEIN DDPC-RELATED"/>
    <property type="match status" value="1"/>
</dbReference>
<reference evidence="10 11" key="1">
    <citation type="submission" date="2016-06" db="EMBL/GenBank/DDBJ databases">
        <authorList>
            <person name="Kjaerup R.B."/>
            <person name="Dalgaard T.S."/>
            <person name="Juul-Madsen H.R."/>
        </authorList>
    </citation>
    <scope>NUCLEOTIDE SEQUENCE [LARGE SCALE GENOMIC DNA]</scope>
    <source>
        <strain evidence="10 11">DSM 45577</strain>
    </source>
</reference>
<feature type="transmembrane region" description="Helical" evidence="7">
    <location>
        <begin position="216"/>
        <end position="237"/>
    </location>
</feature>
<evidence type="ECO:0000256" key="2">
    <source>
        <dbReference type="ARBA" id="ARBA00022448"/>
    </source>
</evidence>
<evidence type="ECO:0000313" key="10">
    <source>
        <dbReference type="EMBL" id="SCL55851.1"/>
    </source>
</evidence>
<keyword evidence="11" id="KW-1185">Reference proteome</keyword>
<accession>A0A1C6UP90</accession>
<evidence type="ECO:0000256" key="1">
    <source>
        <dbReference type="ARBA" id="ARBA00004651"/>
    </source>
</evidence>
<comment type="similarity">
    <text evidence="7">Belongs to the binding-protein-dependent transport system permease family.</text>
</comment>
<proteinExistence type="inferred from homology"/>
<dbReference type="SUPFAM" id="SSF161098">
    <property type="entry name" value="MetI-like"/>
    <property type="match status" value="1"/>
</dbReference>
<dbReference type="Proteomes" id="UP000198937">
    <property type="component" value="Unassembled WGS sequence"/>
</dbReference>
<evidence type="ECO:0000256" key="5">
    <source>
        <dbReference type="ARBA" id="ARBA00022989"/>
    </source>
</evidence>
<name>A0A1C6UP90_9ACTN</name>
<dbReference type="PROSITE" id="PS50928">
    <property type="entry name" value="ABC_TM1"/>
    <property type="match status" value="1"/>
</dbReference>
<dbReference type="PANTHER" id="PTHR43386">
    <property type="entry name" value="OLIGOPEPTIDE TRANSPORT SYSTEM PERMEASE PROTEIN APPC"/>
    <property type="match status" value="1"/>
</dbReference>
<keyword evidence="5 7" id="KW-1133">Transmembrane helix</keyword>
<dbReference type="InterPro" id="IPR035906">
    <property type="entry name" value="MetI-like_sf"/>
</dbReference>
<dbReference type="RefSeq" id="WP_091438111.1">
    <property type="nucleotide sequence ID" value="NZ_BMMJ01000005.1"/>
</dbReference>
<dbReference type="Gene3D" id="1.10.3720.10">
    <property type="entry name" value="MetI-like"/>
    <property type="match status" value="1"/>
</dbReference>
<keyword evidence="3" id="KW-1003">Cell membrane</keyword>
<dbReference type="GO" id="GO:0055085">
    <property type="term" value="P:transmembrane transport"/>
    <property type="evidence" value="ECO:0007669"/>
    <property type="project" value="InterPro"/>
</dbReference>